<keyword evidence="1" id="KW-0472">Membrane</keyword>
<evidence type="ECO:0000313" key="2">
    <source>
        <dbReference type="EMBL" id="OLV18460.1"/>
    </source>
</evidence>
<dbReference type="OrthoDB" id="58969at2"/>
<keyword evidence="1" id="KW-0812">Transmembrane</keyword>
<keyword evidence="1" id="KW-1133">Transmembrane helix</keyword>
<accession>A0A1U7NZY0</accession>
<name>A0A1U7NZY0_9DEIO</name>
<organism evidence="2 3">
    <name type="scientific">Deinococcus marmoris</name>
    <dbReference type="NCBI Taxonomy" id="249408"/>
    <lineage>
        <taxon>Bacteria</taxon>
        <taxon>Thermotogati</taxon>
        <taxon>Deinococcota</taxon>
        <taxon>Deinococci</taxon>
        <taxon>Deinococcales</taxon>
        <taxon>Deinococcaceae</taxon>
        <taxon>Deinococcus</taxon>
    </lineage>
</organism>
<keyword evidence="3" id="KW-1185">Reference proteome</keyword>
<comment type="caution">
    <text evidence="2">The sequence shown here is derived from an EMBL/GenBank/DDBJ whole genome shotgun (WGS) entry which is preliminary data.</text>
</comment>
<gene>
    <name evidence="2" type="ORF">BOO71_0005521</name>
</gene>
<evidence type="ECO:0000256" key="1">
    <source>
        <dbReference type="SAM" id="Phobius"/>
    </source>
</evidence>
<dbReference type="Proteomes" id="UP000186607">
    <property type="component" value="Unassembled WGS sequence"/>
</dbReference>
<dbReference type="AlphaFoldDB" id="A0A1U7NZY0"/>
<reference evidence="2 3" key="1">
    <citation type="submission" date="2017-01" db="EMBL/GenBank/DDBJ databases">
        <title>Genome Analysis of Deinococcus marmoris KOPRI26562.</title>
        <authorList>
            <person name="Kim J.H."/>
            <person name="Oh H.-M."/>
        </authorList>
    </citation>
    <scope>NUCLEOTIDE SEQUENCE [LARGE SCALE GENOMIC DNA]</scope>
    <source>
        <strain evidence="2 3">KOPRI26562</strain>
    </source>
</reference>
<feature type="transmembrane region" description="Helical" evidence="1">
    <location>
        <begin position="264"/>
        <end position="284"/>
    </location>
</feature>
<protein>
    <submittedName>
        <fullName evidence="2">Uncharacterized protein</fullName>
    </submittedName>
</protein>
<evidence type="ECO:0000313" key="3">
    <source>
        <dbReference type="Proteomes" id="UP000186607"/>
    </source>
</evidence>
<dbReference type="EMBL" id="MSTI01000066">
    <property type="protein sequence ID" value="OLV18460.1"/>
    <property type="molecule type" value="Genomic_DNA"/>
</dbReference>
<dbReference type="RefSeq" id="WP_075831692.1">
    <property type="nucleotide sequence ID" value="NZ_MSTI01000066.1"/>
</dbReference>
<proteinExistence type="predicted"/>
<sequence length="418" mass="43139">MLLAGILLTGAAAQTSTGKTELVRSSLDAGVTQLVARINDAVTASGGDLERQRADWVVAFSTGHYKSDPLGAQAAREVATQLIQRRAVSGDKVTARAWEMNVWEYRNPQGLTVQIGTDSAGDKSRIENLWPTTPAVGSIGGHDTEQAAVTLTQELSGDSSAVLILLTNTAASVGTAGTRLLGTNAPEYQNMLSSWNRVEGSQDGATLNLPYVVSTPSGEVQGQMQAVVFIPKTFTASPLAGGTRTEQLAAPAASTPAQRSGGGGTAIFIILGLLALGAAAYFLLFRGKGGSGGGGGRGTLRVGDSDFSLSGLPRNKPFCIIAGPGYASESEVAVIPVQGLPAAPIAELTRVGKDIRVRAVHEDIRLSSVGGKVTVGDSATVPLRQDQPDTVLDFSGEVRGAGGVPREVSRSVTLSYSQ</sequence>